<feature type="compositionally biased region" description="Polar residues" evidence="1">
    <location>
        <begin position="8"/>
        <end position="18"/>
    </location>
</feature>
<keyword evidence="4" id="KW-1185">Reference proteome</keyword>
<feature type="non-terminal residue" evidence="3">
    <location>
        <position position="207"/>
    </location>
</feature>
<dbReference type="Pfam" id="PF20167">
    <property type="entry name" value="Transposase_32"/>
    <property type="match status" value="1"/>
</dbReference>
<comment type="caution">
    <text evidence="3">The sequence shown here is derived from an EMBL/GenBank/DDBJ whole genome shotgun (WGS) entry which is preliminary data.</text>
</comment>
<evidence type="ECO:0000313" key="4">
    <source>
        <dbReference type="Proteomes" id="UP000265520"/>
    </source>
</evidence>
<accession>A0A392QA04</accession>
<evidence type="ECO:0000256" key="1">
    <source>
        <dbReference type="SAM" id="MobiDB-lite"/>
    </source>
</evidence>
<dbReference type="EMBL" id="LXQA010121177">
    <property type="protein sequence ID" value="MCI20697.1"/>
    <property type="molecule type" value="Genomic_DNA"/>
</dbReference>
<dbReference type="AlphaFoldDB" id="A0A392QA04"/>
<feature type="non-terminal residue" evidence="3">
    <location>
        <position position="1"/>
    </location>
</feature>
<protein>
    <recommendedName>
        <fullName evidence="2">Putative plant transposon protein domain-containing protein</fullName>
    </recommendedName>
</protein>
<dbReference type="Proteomes" id="UP000265520">
    <property type="component" value="Unassembled WGS sequence"/>
</dbReference>
<sequence>GSKKLKTGASTSKATSPYDSDRFSGLAPYERYQALQKRKIWPEKQFNITPDGKFRSFISAIDNRNWDRLINLPPSINVDLVREFYANAMPVDEDEPYSFTTMIRGRPLGFDREAINEYLGNPYEPEGDDGLCPYGRLLARGNWNVEAMTEKLLMPGGSFKFNRANQPLRAMREDMKVAAQLVLLFIYHNVLPRSHLFDASMNIAGIL</sequence>
<evidence type="ECO:0000313" key="3">
    <source>
        <dbReference type="EMBL" id="MCI20697.1"/>
    </source>
</evidence>
<evidence type="ECO:0000259" key="2">
    <source>
        <dbReference type="Pfam" id="PF20167"/>
    </source>
</evidence>
<organism evidence="3 4">
    <name type="scientific">Trifolium medium</name>
    <dbReference type="NCBI Taxonomy" id="97028"/>
    <lineage>
        <taxon>Eukaryota</taxon>
        <taxon>Viridiplantae</taxon>
        <taxon>Streptophyta</taxon>
        <taxon>Embryophyta</taxon>
        <taxon>Tracheophyta</taxon>
        <taxon>Spermatophyta</taxon>
        <taxon>Magnoliopsida</taxon>
        <taxon>eudicotyledons</taxon>
        <taxon>Gunneridae</taxon>
        <taxon>Pentapetalae</taxon>
        <taxon>rosids</taxon>
        <taxon>fabids</taxon>
        <taxon>Fabales</taxon>
        <taxon>Fabaceae</taxon>
        <taxon>Papilionoideae</taxon>
        <taxon>50 kb inversion clade</taxon>
        <taxon>NPAAA clade</taxon>
        <taxon>Hologalegina</taxon>
        <taxon>IRL clade</taxon>
        <taxon>Trifolieae</taxon>
        <taxon>Trifolium</taxon>
    </lineage>
</organism>
<feature type="domain" description="Putative plant transposon protein" evidence="2">
    <location>
        <begin position="63"/>
        <end position="201"/>
    </location>
</feature>
<dbReference type="InterPro" id="IPR046796">
    <property type="entry name" value="Transposase_32_dom"/>
</dbReference>
<proteinExistence type="predicted"/>
<name>A0A392QA04_9FABA</name>
<feature type="region of interest" description="Disordered" evidence="1">
    <location>
        <begin position="1"/>
        <end position="21"/>
    </location>
</feature>
<reference evidence="3 4" key="1">
    <citation type="journal article" date="2018" name="Front. Plant Sci.">
        <title>Red Clover (Trifolium pratense) and Zigzag Clover (T. medium) - A Picture of Genomic Similarities and Differences.</title>
        <authorList>
            <person name="Dluhosova J."/>
            <person name="Istvanek J."/>
            <person name="Nedelnik J."/>
            <person name="Repkova J."/>
        </authorList>
    </citation>
    <scope>NUCLEOTIDE SEQUENCE [LARGE SCALE GENOMIC DNA]</scope>
    <source>
        <strain evidence="4">cv. 10/8</strain>
        <tissue evidence="3">Leaf</tissue>
    </source>
</reference>